<keyword evidence="5" id="KW-1003">Cell membrane</keyword>
<dbReference type="EnsemblPlants" id="ORUFI09G07460.2">
    <property type="protein sequence ID" value="ORUFI09G07460.2"/>
    <property type="gene ID" value="ORUFI09G07460"/>
</dbReference>
<dbReference type="InterPro" id="IPR017441">
    <property type="entry name" value="Protein_kinase_ATP_BS"/>
</dbReference>
<dbReference type="InterPro" id="IPR024788">
    <property type="entry name" value="Malectin-like_Carb-bd_dom"/>
</dbReference>
<dbReference type="STRING" id="4529.A0A0E0QQ73"/>
<evidence type="ECO:0000313" key="26">
    <source>
        <dbReference type="Proteomes" id="UP000008022"/>
    </source>
</evidence>
<reference evidence="25" key="2">
    <citation type="submission" date="2015-06" db="UniProtKB">
        <authorList>
            <consortium name="EnsemblPlants"/>
        </authorList>
    </citation>
    <scope>IDENTIFICATION</scope>
</reference>
<feature type="binding site" evidence="21">
    <location>
        <position position="554"/>
    </location>
    <ligand>
        <name>ATP</name>
        <dbReference type="ChEBI" id="CHEBI:30616"/>
    </ligand>
</feature>
<feature type="domain" description="Protein kinase" evidence="24">
    <location>
        <begin position="526"/>
        <end position="798"/>
    </location>
</feature>
<comment type="catalytic activity">
    <reaction evidence="20">
        <text>L-seryl-[protein] + ATP = O-phospho-L-seryl-[protein] + ADP + H(+)</text>
        <dbReference type="Rhea" id="RHEA:17989"/>
        <dbReference type="Rhea" id="RHEA-COMP:9863"/>
        <dbReference type="Rhea" id="RHEA-COMP:11604"/>
        <dbReference type="ChEBI" id="CHEBI:15378"/>
        <dbReference type="ChEBI" id="CHEBI:29999"/>
        <dbReference type="ChEBI" id="CHEBI:30616"/>
        <dbReference type="ChEBI" id="CHEBI:83421"/>
        <dbReference type="ChEBI" id="CHEBI:456216"/>
        <dbReference type="EC" id="2.7.11.1"/>
    </reaction>
</comment>
<name>A0A0E0QQ73_ORYRU</name>
<sequence length="1617" mass="179810">MALLLAYFTVFVLAASVPATGQQGFLSIDCGLDQDYNTDSLVGDITYVSDGAYVDAGENRRVTTVYKDDWKGPRYQTLYTLRSFPSSVTGDRNCYSLPTNKGDKYNVRLEFLYGNYDGLDSASLTFNLTLGVNHWDTVILDTAIHYGYKAYAAVFVAWAMSAPVCLVNTGGGTPFVSTVELRPFESLAYPTDNQSLSLYERKSMRSGADVDIIRFPDDQYDRYWYAWELTGNDPYSNISTQSAIELNTTFMVPLRVLQTAFVPDNKTREFTVSIDSGVQSGPISPPYLKGWSIINWSSDSEDLSIKLVATATSALPPILNAYEVYSRIIHEYPMTFSQDFDAIMAIKHEYGIRKNWMGDPCYPSNSVWDGVECTNPGDDKTMRIISLDLSNSELQGQISYNFTLFSALKNLSCNQLTGTIPDYLRKSNGSIVFSYESDGDMCKKPITSSSRNRAATLAVYVAAPVLVVAMLVVAYLIWRAKRKPHYDSPTVPEQISPPGHLTNHWDHLQKPENRRFTYEELAKFTDSFKCLIGHGGFGNVYYGCLEDNTEVAVKMRSESSSHGLDEFLAEVQSLTMVNHRNLVSLIGYCWEKDHLALVYQYMSSGNLSDYLRGKTSMGGTMNWATRVRVVLEAAQGLDYLHKGCNLPIIHGDVKTNNILLGRNLKAKIADFGLSKTYHSDSQTHISATAAGSMGYIDPEYYITGRLTESSDVYSFGVVLLEVTSGEPPIIPGNGHIVERVKQKMVTGNISSVADARLGGSYNVNSMWKVLDAAMMCTADIAAQRPMMSAVVMQLKESLELEEAHGDMGDMENVARDNMPSMSMFGFISIDCGLEQDSSTDNLVSGITYVPDGAYVDAGNNSKVTTVYKADWKGPHYQTLDTLRSFPSSVTGDRNCYSLPTNKGDKYIVRLEFLYGNYDGKDSTSLQFNLTLGVNHWDTVILDTGTNYGYKAYAAVFDAWSRWTPVCLVNIGSGTPFVSTVELRPLESLAYPTVNQSLSLYERRSMRSGTDFDIIRFPDDKYDRYWYVWDLTENEPYSNISTPSAIEPNTTFMVSSHVLQTAFVPVGNSNELVLSSKRIDRPPGDYLVILHFADFQDNKSREFTVSIDSGVQSGPISPQYLKGGYIINWSSDSQVLTIKLAATATSALPPILNAYEVYSRIIHEYPMTFSQDFEAIMAIKYEYGIRKNWMGDPCYPSNSVWDGVQCTNPGDDKTMRIISLDLSNSELQGPISYNFTLFSALKYLNLSCNQLTGTIPDYLRKSNGSIVFSYESDGDMCKKPITSSSSRNRAATLAVSVVAPVLVVTMLVVAFLIWRAKRKPHVSTDDSPMVPQLICSPRHRTNHLDHLKKPENRRFTYEELAREVQNLTKVNHRNLVSLIGYCWEKEHLALVYEYMSSGNLSDYLRGKAGLGGTLNWATRIRVMLEAAQGLDYLHKGCNLPIIHGDVKTNNILLGRNLKAKIADFGLSKTYHSDSQTHVSATVAGSMGYIDPEYYVTGRLTERSDVYSFGIVTSGEPPIIPGNGHIIQRVMQKMVTGNISSVADARLGGSYNVNSMWKVLDAAMMCTADIASQRPMMSAVVTQLKESLELEEAPGNKGDMENVARDDTSSMSMFSPSAR</sequence>
<evidence type="ECO:0000256" key="11">
    <source>
        <dbReference type="ARBA" id="ARBA00022737"/>
    </source>
</evidence>
<evidence type="ECO:0000256" key="6">
    <source>
        <dbReference type="ARBA" id="ARBA00022527"/>
    </source>
</evidence>
<comment type="similarity">
    <text evidence="3">In the C-terminal section; belongs to the protein kinase superfamily. Ser/Thr protein kinase family.</text>
</comment>
<keyword evidence="14 21" id="KW-0067">ATP-binding</keyword>
<dbReference type="SUPFAM" id="SSF52058">
    <property type="entry name" value="L domain-like"/>
    <property type="match status" value="1"/>
</dbReference>
<dbReference type="InterPro" id="IPR008271">
    <property type="entry name" value="Ser/Thr_kinase_AS"/>
</dbReference>
<dbReference type="SMART" id="SM00220">
    <property type="entry name" value="S_TKc"/>
    <property type="match status" value="2"/>
</dbReference>
<evidence type="ECO:0000256" key="10">
    <source>
        <dbReference type="ARBA" id="ARBA00022729"/>
    </source>
</evidence>
<dbReference type="FunFam" id="1.10.510.10:FF:000240">
    <property type="entry name" value="Lectin-domain containing receptor kinase A4.3"/>
    <property type="match status" value="2"/>
</dbReference>
<comment type="subcellular location">
    <subcellularLocation>
        <location evidence="1">Cell membrane</location>
        <topology evidence="1">Single-pass type I membrane protein</topology>
    </subcellularLocation>
</comment>
<dbReference type="OMA" id="QVITHQV"/>
<keyword evidence="8" id="KW-0808">Transferase</keyword>
<feature type="region of interest" description="Disordered" evidence="22">
    <location>
        <begin position="1589"/>
        <end position="1617"/>
    </location>
</feature>
<evidence type="ECO:0000256" key="5">
    <source>
        <dbReference type="ARBA" id="ARBA00022475"/>
    </source>
</evidence>
<feature type="transmembrane region" description="Helical" evidence="23">
    <location>
        <begin position="1289"/>
        <end position="1313"/>
    </location>
</feature>
<proteinExistence type="inferred from homology"/>
<evidence type="ECO:0000256" key="3">
    <source>
        <dbReference type="ARBA" id="ARBA00010217"/>
    </source>
</evidence>
<feature type="compositionally biased region" description="Basic and acidic residues" evidence="22">
    <location>
        <begin position="1596"/>
        <end position="1606"/>
    </location>
</feature>
<dbReference type="Pfam" id="PF07714">
    <property type="entry name" value="PK_Tyr_Ser-Thr"/>
    <property type="match status" value="2"/>
</dbReference>
<dbReference type="FunFam" id="3.30.200.20:FF:000039">
    <property type="entry name" value="receptor-like protein kinase FERONIA"/>
    <property type="match status" value="1"/>
</dbReference>
<feature type="compositionally biased region" description="Polar residues" evidence="22">
    <location>
        <begin position="1607"/>
        <end position="1617"/>
    </location>
</feature>
<evidence type="ECO:0000256" key="18">
    <source>
        <dbReference type="ARBA" id="ARBA00023180"/>
    </source>
</evidence>
<evidence type="ECO:0000256" key="12">
    <source>
        <dbReference type="ARBA" id="ARBA00022741"/>
    </source>
</evidence>
<reference evidence="26" key="1">
    <citation type="submission" date="2013-06" db="EMBL/GenBank/DDBJ databases">
        <authorList>
            <person name="Zhao Q."/>
        </authorList>
    </citation>
    <scope>NUCLEOTIDE SEQUENCE</scope>
    <source>
        <strain evidence="26">cv. W1943</strain>
    </source>
</reference>
<dbReference type="Gene3D" id="3.30.200.20">
    <property type="entry name" value="Phosphorylase Kinase, domain 1"/>
    <property type="match status" value="2"/>
</dbReference>
<dbReference type="Gene3D" id="3.80.10.10">
    <property type="entry name" value="Ribonuclease Inhibitor"/>
    <property type="match status" value="2"/>
</dbReference>
<evidence type="ECO:0000256" key="23">
    <source>
        <dbReference type="SAM" id="Phobius"/>
    </source>
</evidence>
<evidence type="ECO:0000313" key="25">
    <source>
        <dbReference type="EnsemblPlants" id="ORUFI09G07460.2"/>
    </source>
</evidence>
<keyword evidence="9 23" id="KW-0812">Transmembrane</keyword>
<dbReference type="PANTHER" id="PTHR45631:SF6">
    <property type="entry name" value="OS09G0352000 PROTEIN"/>
    <property type="match status" value="1"/>
</dbReference>
<dbReference type="InterPro" id="IPR000719">
    <property type="entry name" value="Prot_kinase_dom"/>
</dbReference>
<keyword evidence="15 23" id="KW-1133">Transmembrane helix</keyword>
<evidence type="ECO:0000256" key="16">
    <source>
        <dbReference type="ARBA" id="ARBA00023136"/>
    </source>
</evidence>
<evidence type="ECO:0000256" key="7">
    <source>
        <dbReference type="ARBA" id="ARBA00022614"/>
    </source>
</evidence>
<evidence type="ECO:0000256" key="13">
    <source>
        <dbReference type="ARBA" id="ARBA00022777"/>
    </source>
</evidence>
<keyword evidence="7" id="KW-0433">Leucine-rich repeat</keyword>
<evidence type="ECO:0000256" key="4">
    <source>
        <dbReference type="ARBA" id="ARBA00012513"/>
    </source>
</evidence>
<dbReference type="Pfam" id="PF12819">
    <property type="entry name" value="Malectin_like"/>
    <property type="match status" value="2"/>
</dbReference>
<dbReference type="Gramene" id="ORUFI09G07460.2">
    <property type="protein sequence ID" value="ORUFI09G07460.2"/>
    <property type="gene ID" value="ORUFI09G07460"/>
</dbReference>
<keyword evidence="16 23" id="KW-0472">Membrane</keyword>
<comment type="similarity">
    <text evidence="2">In the N-terminal section; belongs to the leguminous lectin family.</text>
</comment>
<evidence type="ECO:0000256" key="15">
    <source>
        <dbReference type="ARBA" id="ARBA00022989"/>
    </source>
</evidence>
<evidence type="ECO:0000256" key="14">
    <source>
        <dbReference type="ARBA" id="ARBA00022840"/>
    </source>
</evidence>
<dbReference type="GO" id="GO:0004674">
    <property type="term" value="F:protein serine/threonine kinase activity"/>
    <property type="evidence" value="ECO:0007669"/>
    <property type="project" value="UniProtKB-KW"/>
</dbReference>
<evidence type="ECO:0000256" key="1">
    <source>
        <dbReference type="ARBA" id="ARBA00004251"/>
    </source>
</evidence>
<dbReference type="PANTHER" id="PTHR45631">
    <property type="entry name" value="OS07G0107800 PROTEIN-RELATED"/>
    <property type="match status" value="1"/>
</dbReference>
<dbReference type="Proteomes" id="UP000008022">
    <property type="component" value="Unassembled WGS sequence"/>
</dbReference>
<organism evidence="25 26">
    <name type="scientific">Oryza rufipogon</name>
    <name type="common">Brownbeard rice</name>
    <name type="synonym">Asian wild rice</name>
    <dbReference type="NCBI Taxonomy" id="4529"/>
    <lineage>
        <taxon>Eukaryota</taxon>
        <taxon>Viridiplantae</taxon>
        <taxon>Streptophyta</taxon>
        <taxon>Embryophyta</taxon>
        <taxon>Tracheophyta</taxon>
        <taxon>Spermatophyta</taxon>
        <taxon>Magnoliopsida</taxon>
        <taxon>Liliopsida</taxon>
        <taxon>Poales</taxon>
        <taxon>Poaceae</taxon>
        <taxon>BOP clade</taxon>
        <taxon>Oryzoideae</taxon>
        <taxon>Oryzeae</taxon>
        <taxon>Oryzinae</taxon>
        <taxon>Oryza</taxon>
    </lineage>
</organism>
<keyword evidence="12 21" id="KW-0547">Nucleotide-binding</keyword>
<keyword evidence="26" id="KW-1185">Reference proteome</keyword>
<feature type="transmembrane region" description="Helical" evidence="23">
    <location>
        <begin position="457"/>
        <end position="478"/>
    </location>
</feature>
<protein>
    <recommendedName>
        <fullName evidence="4">non-specific serine/threonine protein kinase</fullName>
        <ecNumber evidence="4">2.7.11.1</ecNumber>
    </recommendedName>
</protein>
<dbReference type="GO" id="GO:0002229">
    <property type="term" value="P:defense response to oomycetes"/>
    <property type="evidence" value="ECO:0007669"/>
    <property type="project" value="UniProtKB-ARBA"/>
</dbReference>
<accession>A0A0E0QQ73</accession>
<evidence type="ECO:0000256" key="17">
    <source>
        <dbReference type="ARBA" id="ARBA00023170"/>
    </source>
</evidence>
<evidence type="ECO:0000256" key="19">
    <source>
        <dbReference type="ARBA" id="ARBA00047899"/>
    </source>
</evidence>
<dbReference type="SUPFAM" id="SSF56112">
    <property type="entry name" value="Protein kinase-like (PK-like)"/>
    <property type="match status" value="2"/>
</dbReference>
<evidence type="ECO:0000256" key="2">
    <source>
        <dbReference type="ARBA" id="ARBA00008536"/>
    </source>
</evidence>
<keyword evidence="17" id="KW-0675">Receptor</keyword>
<dbReference type="PROSITE" id="PS00107">
    <property type="entry name" value="PROTEIN_KINASE_ATP"/>
    <property type="match status" value="1"/>
</dbReference>
<keyword evidence="13" id="KW-0418">Kinase</keyword>
<dbReference type="GO" id="GO:0005886">
    <property type="term" value="C:plasma membrane"/>
    <property type="evidence" value="ECO:0007669"/>
    <property type="project" value="UniProtKB-SubCell"/>
</dbReference>
<dbReference type="EC" id="2.7.11.1" evidence="4"/>
<keyword evidence="6" id="KW-0723">Serine/threonine-protein kinase</keyword>
<dbReference type="InterPro" id="IPR032675">
    <property type="entry name" value="LRR_dom_sf"/>
</dbReference>
<keyword evidence="11" id="KW-0677">Repeat</keyword>
<dbReference type="InterPro" id="IPR001245">
    <property type="entry name" value="Ser-Thr/Tyr_kinase_cat_dom"/>
</dbReference>
<keyword evidence="18" id="KW-0325">Glycoprotein</keyword>
<evidence type="ECO:0000259" key="24">
    <source>
        <dbReference type="PROSITE" id="PS50011"/>
    </source>
</evidence>
<dbReference type="PROSITE" id="PS50011">
    <property type="entry name" value="PROTEIN_KINASE_DOM"/>
    <property type="match status" value="2"/>
</dbReference>
<dbReference type="eggNOG" id="ENOG502QQCZ">
    <property type="taxonomic scope" value="Eukaryota"/>
</dbReference>
<dbReference type="PROSITE" id="PS00108">
    <property type="entry name" value="PROTEIN_KINASE_ST"/>
    <property type="match status" value="2"/>
</dbReference>
<evidence type="ECO:0000256" key="22">
    <source>
        <dbReference type="SAM" id="MobiDB-lite"/>
    </source>
</evidence>
<dbReference type="GO" id="GO:0005524">
    <property type="term" value="F:ATP binding"/>
    <property type="evidence" value="ECO:0007669"/>
    <property type="project" value="UniProtKB-UniRule"/>
</dbReference>
<dbReference type="Gene3D" id="1.10.510.10">
    <property type="entry name" value="Transferase(Phosphotransferase) domain 1"/>
    <property type="match status" value="2"/>
</dbReference>
<evidence type="ECO:0000256" key="20">
    <source>
        <dbReference type="ARBA" id="ARBA00048679"/>
    </source>
</evidence>
<evidence type="ECO:0000256" key="9">
    <source>
        <dbReference type="ARBA" id="ARBA00022692"/>
    </source>
</evidence>
<evidence type="ECO:0000256" key="21">
    <source>
        <dbReference type="PROSITE-ProRule" id="PRU10141"/>
    </source>
</evidence>
<keyword evidence="10" id="KW-0732">Signal</keyword>
<comment type="catalytic activity">
    <reaction evidence="19">
        <text>L-threonyl-[protein] + ATP = O-phospho-L-threonyl-[protein] + ADP + H(+)</text>
        <dbReference type="Rhea" id="RHEA:46608"/>
        <dbReference type="Rhea" id="RHEA-COMP:11060"/>
        <dbReference type="Rhea" id="RHEA-COMP:11605"/>
        <dbReference type="ChEBI" id="CHEBI:15378"/>
        <dbReference type="ChEBI" id="CHEBI:30013"/>
        <dbReference type="ChEBI" id="CHEBI:30616"/>
        <dbReference type="ChEBI" id="CHEBI:61977"/>
        <dbReference type="ChEBI" id="CHEBI:456216"/>
        <dbReference type="EC" id="2.7.11.1"/>
    </reaction>
</comment>
<dbReference type="InterPro" id="IPR011009">
    <property type="entry name" value="Kinase-like_dom_sf"/>
</dbReference>
<feature type="domain" description="Protein kinase" evidence="24">
    <location>
        <begin position="1286"/>
        <end position="1617"/>
    </location>
</feature>
<evidence type="ECO:0000256" key="8">
    <source>
        <dbReference type="ARBA" id="ARBA00022679"/>
    </source>
</evidence>
<dbReference type="Pfam" id="PF00560">
    <property type="entry name" value="LRR_1"/>
    <property type="match status" value="1"/>
</dbReference>
<dbReference type="InterPro" id="IPR001611">
    <property type="entry name" value="Leu-rich_rpt"/>
</dbReference>